<proteinExistence type="predicted"/>
<evidence type="ECO:0000313" key="3">
    <source>
        <dbReference type="Proteomes" id="UP000642014"/>
    </source>
</evidence>
<comment type="caution">
    <text evidence="2">The sequence shown here is derived from an EMBL/GenBank/DDBJ whole genome shotgun (WGS) entry which is preliminary data.</text>
</comment>
<name>A0AAV4KMP6_9ACTN</name>
<dbReference type="EMBL" id="BMSJ01000007">
    <property type="protein sequence ID" value="GGR32751.1"/>
    <property type="molecule type" value="Genomic_DNA"/>
</dbReference>
<dbReference type="Proteomes" id="UP000642014">
    <property type="component" value="Unassembled WGS sequence"/>
</dbReference>
<accession>A0AAV4KMP6</accession>
<dbReference type="AlphaFoldDB" id="A0AAV4KMP6"/>
<sequence>MHNAVDKLRGELDGHPPRTLGRHGGRLDRSRGDPGRGSPGRRYFHWVETPKPAAMKPKPTTMFQFRIDSIGMVPSVT</sequence>
<evidence type="ECO:0000256" key="1">
    <source>
        <dbReference type="SAM" id="MobiDB-lite"/>
    </source>
</evidence>
<organism evidence="2 3">
    <name type="scientific">Streptomyces cinereoruber</name>
    <dbReference type="NCBI Taxonomy" id="67260"/>
    <lineage>
        <taxon>Bacteria</taxon>
        <taxon>Bacillati</taxon>
        <taxon>Actinomycetota</taxon>
        <taxon>Actinomycetes</taxon>
        <taxon>Kitasatosporales</taxon>
        <taxon>Streptomycetaceae</taxon>
        <taxon>Streptomyces</taxon>
    </lineage>
</organism>
<gene>
    <name evidence="2" type="ORF">GCM10010497_39140</name>
</gene>
<protein>
    <submittedName>
        <fullName evidence="2">Uncharacterized protein</fullName>
    </submittedName>
</protein>
<feature type="compositionally biased region" description="Basic and acidic residues" evidence="1">
    <location>
        <begin position="1"/>
        <end position="16"/>
    </location>
</feature>
<feature type="compositionally biased region" description="Basic and acidic residues" evidence="1">
    <location>
        <begin position="25"/>
        <end position="34"/>
    </location>
</feature>
<evidence type="ECO:0000313" key="2">
    <source>
        <dbReference type="EMBL" id="GGR32751.1"/>
    </source>
</evidence>
<feature type="region of interest" description="Disordered" evidence="1">
    <location>
        <begin position="1"/>
        <end position="44"/>
    </location>
</feature>
<reference evidence="2 3" key="1">
    <citation type="journal article" date="2014" name="Int. J. Syst. Evol. Microbiol.">
        <title>Complete genome sequence of Corynebacterium casei LMG S-19264T (=DSM 44701T), isolated from a smear-ripened cheese.</title>
        <authorList>
            <consortium name="US DOE Joint Genome Institute (JGI-PGF)"/>
            <person name="Walter F."/>
            <person name="Albersmeier A."/>
            <person name="Kalinowski J."/>
            <person name="Ruckert C."/>
        </authorList>
    </citation>
    <scope>NUCLEOTIDE SEQUENCE [LARGE SCALE GENOMIC DNA]</scope>
    <source>
        <strain evidence="2 3">JCM 4205</strain>
    </source>
</reference>